<evidence type="ECO:0000256" key="8">
    <source>
        <dbReference type="ARBA" id="ARBA00023180"/>
    </source>
</evidence>
<accession>A0A1D1ZKU8</accession>
<dbReference type="Gene3D" id="3.40.50.1820">
    <property type="entry name" value="alpha/beta hydrolase"/>
    <property type="match status" value="1"/>
</dbReference>
<dbReference type="PROSITE" id="PS00560">
    <property type="entry name" value="CARBOXYPEPT_SER_HIS"/>
    <property type="match status" value="1"/>
</dbReference>
<dbReference type="GO" id="GO:0005773">
    <property type="term" value="C:vacuole"/>
    <property type="evidence" value="ECO:0007669"/>
    <property type="project" value="TreeGrafter"/>
</dbReference>
<keyword evidence="4 10" id="KW-0121">Carboxypeptidase</keyword>
<evidence type="ECO:0000256" key="6">
    <source>
        <dbReference type="ARBA" id="ARBA00022801"/>
    </source>
</evidence>
<dbReference type="GO" id="GO:0004185">
    <property type="term" value="F:serine-type carboxypeptidase activity"/>
    <property type="evidence" value="ECO:0007669"/>
    <property type="project" value="InterPro"/>
</dbReference>
<comment type="similarity">
    <text evidence="2">Belongs to the peptidase S10 family.</text>
</comment>
<feature type="signal peptide" evidence="9">
    <location>
        <begin position="1"/>
        <end position="25"/>
    </location>
</feature>
<keyword evidence="4 10" id="KW-0645">Protease</keyword>
<evidence type="ECO:0000256" key="2">
    <source>
        <dbReference type="ARBA" id="ARBA00009431"/>
    </source>
</evidence>
<dbReference type="Pfam" id="PF00450">
    <property type="entry name" value="Peptidase_S10"/>
    <property type="match status" value="1"/>
</dbReference>
<dbReference type="FunFam" id="3.40.50.11320:FF:000002">
    <property type="entry name" value="Carboxypeptidase"/>
    <property type="match status" value="1"/>
</dbReference>
<evidence type="ECO:0000256" key="7">
    <source>
        <dbReference type="ARBA" id="ARBA00023157"/>
    </source>
</evidence>
<keyword evidence="3" id="KW-0964">Secreted</keyword>
<dbReference type="SUPFAM" id="SSF53474">
    <property type="entry name" value="alpha/beta-Hydrolases"/>
    <property type="match status" value="1"/>
</dbReference>
<dbReference type="FunFam" id="3.40.50.1820:FF:000030">
    <property type="entry name" value="Carboxypeptidase"/>
    <property type="match status" value="1"/>
</dbReference>
<dbReference type="PANTHER" id="PTHR11802">
    <property type="entry name" value="SERINE PROTEASE FAMILY S10 SERINE CARBOXYPEPTIDASE"/>
    <property type="match status" value="1"/>
</dbReference>
<evidence type="ECO:0000256" key="1">
    <source>
        <dbReference type="ARBA" id="ARBA00004613"/>
    </source>
</evidence>
<organism evidence="10">
    <name type="scientific">Anthurium amnicola</name>
    <dbReference type="NCBI Taxonomy" id="1678845"/>
    <lineage>
        <taxon>Eukaryota</taxon>
        <taxon>Viridiplantae</taxon>
        <taxon>Streptophyta</taxon>
        <taxon>Embryophyta</taxon>
        <taxon>Tracheophyta</taxon>
        <taxon>Spermatophyta</taxon>
        <taxon>Magnoliopsida</taxon>
        <taxon>Liliopsida</taxon>
        <taxon>Araceae</taxon>
        <taxon>Pothoideae</taxon>
        <taxon>Potheae</taxon>
        <taxon>Anthurium</taxon>
    </lineage>
</organism>
<sequence length="500" mass="55297">MGKALLSSWLLLSCCLLASPTAIHGGQGERLRQLARRRAPAGYTAGDDSWADLDAAEGSLPQRSVAGQEGKMELDKIVELPGQPKGVNFDQYAGYVTVDPKTGRALFYYFVESPQDAHTKPLVLWLNGGPGCSSLGYGAMEELGPFRVKSDGKTLFRNEYAWNNVANVLFLESPAGVGFSYSNTTSDYDLSGDKRTASDAYVFLVNWLERFPHYKTRDFFLTGESFAGHYVPELAHTIISNNRLSIQTGINLKGIAIGNAYLDGYFTKVDTNIKGTYDYLWTHALISDETHAAFVSNCKLSDRNLTVDCEIATKRADNEVGNIDLYHIYAPTCHGTLQGKRHSTDTVVDFDPCSDSYVKAYLNLPEVKKALHANMMLPYPWSHCSKVVSYSNWKDMPDSILPIIRQLMNNGLRIWLYSGDTDSVVSVTSTRNSIGILSLPIEMPWRPWISEGEVGGYVVGYKGLVFVTVRGAGHLVPSYQPRRALTMFTAFLQGKLPPSS</sequence>
<dbReference type="PANTHER" id="PTHR11802:SF132">
    <property type="entry name" value="SERINE CARBOXYPEPTIDASE-LIKE 36-RELATED"/>
    <property type="match status" value="1"/>
</dbReference>
<dbReference type="PRINTS" id="PR00724">
    <property type="entry name" value="CRBOXYPTASEC"/>
</dbReference>
<dbReference type="GO" id="GO:0005576">
    <property type="term" value="C:extracellular region"/>
    <property type="evidence" value="ECO:0007669"/>
    <property type="project" value="UniProtKB-SubCell"/>
</dbReference>
<dbReference type="FunFam" id="3.40.50.12670:FF:000002">
    <property type="entry name" value="Carboxypeptidase"/>
    <property type="match status" value="1"/>
</dbReference>
<gene>
    <name evidence="10" type="primary">CXP;2-3_6</name>
    <name evidence="10" type="ORF">g.113338</name>
</gene>
<dbReference type="InterPro" id="IPR001563">
    <property type="entry name" value="Peptidase_S10"/>
</dbReference>
<evidence type="ECO:0000313" key="10">
    <source>
        <dbReference type="EMBL" id="JAT67614.1"/>
    </source>
</evidence>
<protein>
    <submittedName>
        <fullName evidence="10">Serine carboxypeptidase II-3</fullName>
    </submittedName>
</protein>
<dbReference type="AlphaFoldDB" id="A0A1D1ZKU8"/>
<dbReference type="InterPro" id="IPR029058">
    <property type="entry name" value="AB_hydrolase_fold"/>
</dbReference>
<evidence type="ECO:0000256" key="5">
    <source>
        <dbReference type="ARBA" id="ARBA00022729"/>
    </source>
</evidence>
<proteinExistence type="inferred from homology"/>
<keyword evidence="7" id="KW-1015">Disulfide bond</keyword>
<dbReference type="GO" id="GO:0006508">
    <property type="term" value="P:proteolysis"/>
    <property type="evidence" value="ECO:0007669"/>
    <property type="project" value="InterPro"/>
</dbReference>
<evidence type="ECO:0000256" key="4">
    <source>
        <dbReference type="ARBA" id="ARBA00022645"/>
    </source>
</evidence>
<dbReference type="EMBL" id="GDJX01000322">
    <property type="protein sequence ID" value="JAT67614.1"/>
    <property type="molecule type" value="Transcribed_RNA"/>
</dbReference>
<dbReference type="InterPro" id="IPR033124">
    <property type="entry name" value="Ser_caboxypep_his_AS"/>
</dbReference>
<evidence type="ECO:0000256" key="9">
    <source>
        <dbReference type="SAM" id="SignalP"/>
    </source>
</evidence>
<keyword evidence="8" id="KW-0325">Glycoprotein</keyword>
<name>A0A1D1ZKU8_9ARAE</name>
<keyword evidence="5 9" id="KW-0732">Signal</keyword>
<dbReference type="Gene3D" id="6.10.250.940">
    <property type="match status" value="1"/>
</dbReference>
<evidence type="ECO:0000256" key="3">
    <source>
        <dbReference type="ARBA" id="ARBA00022525"/>
    </source>
</evidence>
<reference evidence="10" key="1">
    <citation type="submission" date="2015-07" db="EMBL/GenBank/DDBJ databases">
        <title>Transcriptome Assembly of Anthurium amnicola.</title>
        <authorList>
            <person name="Suzuki J."/>
        </authorList>
    </citation>
    <scope>NUCLEOTIDE SEQUENCE</scope>
</reference>
<dbReference type="Gene3D" id="3.40.50.11320">
    <property type="match status" value="1"/>
</dbReference>
<feature type="chain" id="PRO_5008901080" evidence="9">
    <location>
        <begin position="26"/>
        <end position="500"/>
    </location>
</feature>
<comment type="subcellular location">
    <subcellularLocation>
        <location evidence="1">Secreted</location>
    </subcellularLocation>
</comment>
<keyword evidence="6" id="KW-0378">Hydrolase</keyword>